<evidence type="ECO:0000313" key="5">
    <source>
        <dbReference type="EMBL" id="MDP9904326.1"/>
    </source>
</evidence>
<dbReference type="GO" id="GO:0008887">
    <property type="term" value="F:glycerate kinase activity"/>
    <property type="evidence" value="ECO:0007669"/>
    <property type="project" value="UniProtKB-UniRule"/>
</dbReference>
<evidence type="ECO:0000313" key="6">
    <source>
        <dbReference type="EMBL" id="MDQ0179021.1"/>
    </source>
</evidence>
<dbReference type="EMBL" id="JAUSRG010000002">
    <property type="protein sequence ID" value="MDP9904326.1"/>
    <property type="molecule type" value="Genomic_DNA"/>
</dbReference>
<dbReference type="Proteomes" id="UP001230951">
    <property type="component" value="Unassembled WGS sequence"/>
</dbReference>
<dbReference type="RefSeq" id="WP_306959954.1">
    <property type="nucleotide sequence ID" value="NZ_JAUSRG010000002.1"/>
</dbReference>
<accession>A0AAW8DEJ2</accession>
<evidence type="ECO:0000256" key="2">
    <source>
        <dbReference type="ARBA" id="ARBA00022679"/>
    </source>
</evidence>
<evidence type="ECO:0000313" key="7">
    <source>
        <dbReference type="Proteomes" id="UP001230951"/>
    </source>
</evidence>
<dbReference type="EMBL" id="JAUSTF010000001">
    <property type="protein sequence ID" value="MDQ0179021.1"/>
    <property type="molecule type" value="Genomic_DNA"/>
</dbReference>
<dbReference type="InterPro" id="IPR018193">
    <property type="entry name" value="Glyc_kinase_flavodox-like_fold"/>
</dbReference>
<evidence type="ECO:0000313" key="8">
    <source>
        <dbReference type="Proteomes" id="UP001242995"/>
    </source>
</evidence>
<keyword evidence="3 4" id="KW-0418">Kinase</keyword>
<dbReference type="GO" id="GO:0031388">
    <property type="term" value="P:organic acid phosphorylation"/>
    <property type="evidence" value="ECO:0007669"/>
    <property type="project" value="UniProtKB-UniRule"/>
</dbReference>
<keyword evidence="7" id="KW-1185">Reference proteome</keyword>
<dbReference type="InterPro" id="IPR004381">
    <property type="entry name" value="Glycerate_kinase"/>
</dbReference>
<dbReference type="InterPro" id="IPR018197">
    <property type="entry name" value="Glycerate_kinase_RE-like"/>
</dbReference>
<dbReference type="Pfam" id="PF02595">
    <property type="entry name" value="Gly_kinase"/>
    <property type="match status" value="1"/>
</dbReference>
<proteinExistence type="inferred from homology"/>
<evidence type="ECO:0000256" key="1">
    <source>
        <dbReference type="ARBA" id="ARBA00006284"/>
    </source>
</evidence>
<dbReference type="PANTHER" id="PTHR21599:SF0">
    <property type="entry name" value="GLYCERATE KINASE"/>
    <property type="match status" value="1"/>
</dbReference>
<dbReference type="EC" id="2.7.1.31" evidence="5"/>
<name>A0AAW8DEJ2_9MICC</name>
<sequence length="386" mass="39067">MTTTHDARLSSRPLRILVAPDKFKGSLTAGQAADAIAAGVLDAAPESEITLLPVADGGEGTIDALVAAGADLHHLTVSGPLGEPVEAAWASLKDTAVIEMAQAAGLQLIPQPSAATAEDASTYGVGQLILDALDSGFRKIIVAAGGVASTDAGVGALWALGLTVLDPSGTVITHSSDAVYGTAIDGSTLDPRLGGAEVVIATDVCVPLVGERGAAHLFGPQKGADPVTIERLERRLERWNGLFFGAFGVDASATPGVGAAGGFAVGFLAAGVGRIAPGIKLIGELIGLDAALSGSDLVIVGEGSLDDQSLEGKAPIAVARAAMRRGIPVLALSGIIQAETRSRLHLNGICAADCIRDLTEDRDDAIRNARPLLRVLAARAMASRLV</sequence>
<dbReference type="Gene3D" id="3.40.50.10350">
    <property type="entry name" value="Glycerate kinase, domain 1"/>
    <property type="match status" value="1"/>
</dbReference>
<comment type="caution">
    <text evidence="5">The sequence shown here is derived from an EMBL/GenBank/DDBJ whole genome shotgun (WGS) entry which is preliminary data.</text>
</comment>
<dbReference type="PANTHER" id="PTHR21599">
    <property type="entry name" value="GLYCERATE KINASE"/>
    <property type="match status" value="1"/>
</dbReference>
<evidence type="ECO:0000256" key="4">
    <source>
        <dbReference type="PIRNR" id="PIRNR006078"/>
    </source>
</evidence>
<dbReference type="Gene3D" id="3.90.1510.10">
    <property type="entry name" value="Glycerate kinase, domain 2"/>
    <property type="match status" value="1"/>
</dbReference>
<evidence type="ECO:0000256" key="3">
    <source>
        <dbReference type="ARBA" id="ARBA00022777"/>
    </source>
</evidence>
<dbReference type="Proteomes" id="UP001242995">
    <property type="component" value="Unassembled WGS sequence"/>
</dbReference>
<dbReference type="PIRSF" id="PIRSF006078">
    <property type="entry name" value="GlxK"/>
    <property type="match status" value="1"/>
</dbReference>
<dbReference type="InterPro" id="IPR036129">
    <property type="entry name" value="Glycerate_kinase_sf"/>
</dbReference>
<dbReference type="SUPFAM" id="SSF110738">
    <property type="entry name" value="Glycerate kinase I"/>
    <property type="match status" value="1"/>
</dbReference>
<dbReference type="NCBIfam" id="TIGR00045">
    <property type="entry name" value="glycerate kinase"/>
    <property type="match status" value="1"/>
</dbReference>
<gene>
    <name evidence="5" type="ORF">J2S90_001272</name>
    <name evidence="6" type="ORF">J2S93_000428</name>
</gene>
<keyword evidence="2 4" id="KW-0808">Transferase</keyword>
<reference evidence="5 7" key="1">
    <citation type="submission" date="2023-07" db="EMBL/GenBank/DDBJ databases">
        <title>Sorghum-associated microbial communities from plants grown in Nebraska, USA.</title>
        <authorList>
            <person name="Schachtman D."/>
        </authorList>
    </citation>
    <scope>NUCLEOTIDE SEQUENCE</scope>
    <source>
        <strain evidence="5">DS1006</strain>
        <strain evidence="6 7">DS1016</strain>
    </source>
</reference>
<organism evidence="5 8">
    <name type="scientific">Arthrobacter bambusae</name>
    <dbReference type="NCBI Taxonomy" id="1338426"/>
    <lineage>
        <taxon>Bacteria</taxon>
        <taxon>Bacillati</taxon>
        <taxon>Actinomycetota</taxon>
        <taxon>Actinomycetes</taxon>
        <taxon>Micrococcales</taxon>
        <taxon>Micrococcaceae</taxon>
        <taxon>Arthrobacter</taxon>
    </lineage>
</organism>
<protein>
    <submittedName>
        <fullName evidence="5">Glycerate kinase</fullName>
        <ecNumber evidence="5">2.7.1.31</ecNumber>
    </submittedName>
</protein>
<comment type="similarity">
    <text evidence="1 4">Belongs to the glycerate kinase type-1 family.</text>
</comment>
<dbReference type="AlphaFoldDB" id="A0AAW8DEJ2"/>